<comment type="caution">
    <text evidence="1">The sequence shown here is derived from an EMBL/GenBank/DDBJ whole genome shotgun (WGS) entry which is preliminary data.</text>
</comment>
<evidence type="ECO:0000313" key="2">
    <source>
        <dbReference type="Proteomes" id="UP000782880"/>
    </source>
</evidence>
<reference evidence="1" key="1">
    <citation type="journal article" date="2021" name="PeerJ">
        <title>Extensive microbial diversity within the chicken gut microbiome revealed by metagenomics and culture.</title>
        <authorList>
            <person name="Gilroy R."/>
            <person name="Ravi A."/>
            <person name="Getino M."/>
            <person name="Pursley I."/>
            <person name="Horton D.L."/>
            <person name="Alikhan N.F."/>
            <person name="Baker D."/>
            <person name="Gharbi K."/>
            <person name="Hall N."/>
            <person name="Watson M."/>
            <person name="Adriaenssens E.M."/>
            <person name="Foster-Nyarko E."/>
            <person name="Jarju S."/>
            <person name="Secka A."/>
            <person name="Antonio M."/>
            <person name="Oren A."/>
            <person name="Chaudhuri R.R."/>
            <person name="La Ragione R."/>
            <person name="Hildebrand F."/>
            <person name="Pallen M.J."/>
        </authorList>
    </citation>
    <scope>NUCLEOTIDE SEQUENCE</scope>
    <source>
        <strain evidence="1">ChiBcec21-2208</strain>
    </source>
</reference>
<organism evidence="1 2">
    <name type="scientific">Subdoligranulum variabile</name>
    <dbReference type="NCBI Taxonomy" id="214851"/>
    <lineage>
        <taxon>Bacteria</taxon>
        <taxon>Bacillati</taxon>
        <taxon>Bacillota</taxon>
        <taxon>Clostridia</taxon>
        <taxon>Eubacteriales</taxon>
        <taxon>Oscillospiraceae</taxon>
        <taxon>Subdoligranulum</taxon>
    </lineage>
</organism>
<feature type="non-terminal residue" evidence="1">
    <location>
        <position position="1"/>
    </location>
</feature>
<dbReference type="AlphaFoldDB" id="A0A921LMX6"/>
<protein>
    <submittedName>
        <fullName evidence="1">Uncharacterized protein</fullName>
    </submittedName>
</protein>
<dbReference type="EMBL" id="DYVE01000038">
    <property type="protein sequence ID" value="HJG27252.1"/>
    <property type="molecule type" value="Genomic_DNA"/>
</dbReference>
<gene>
    <name evidence="1" type="ORF">K8V20_01195</name>
</gene>
<evidence type="ECO:0000313" key="1">
    <source>
        <dbReference type="EMBL" id="HJG27252.1"/>
    </source>
</evidence>
<proteinExistence type="predicted"/>
<dbReference type="Proteomes" id="UP000782880">
    <property type="component" value="Unassembled WGS sequence"/>
</dbReference>
<sequence>LYSEGKDDIPAAEYFPMRQLLSVEKYKRFRKYFNELYSSLDNFYNQFAEVLLVRIKKQSISSIKNPRIAMFNLYSAAKALHTFCYEYDFLFSEYSSLSTSFEHAEEENLLTLLNVWRHILDNPPKGQAIAYESKLRYRKGKTFFRDSLAKIPGTIGAPVFLASHHAYITKDYSIDENNPIEKEYANLVYKLRDVFQCAVLPSSDRWYCETQPIELAYIPIISGSYLSTALSIPFYKLFDSDISVLEKTMLPCEIEPEVKEKFFTKADVLTWISAMEKIQEIKRSLKRFEQVIQIEPSENCIHTAEVFTEKTEKQVQTLWSGFSACENIVKCLAETTDQQISEMVNVIKAALDCYDDIIICIKCKDNDKLKTIIQTINVLSSVMLLLQPTVSSIQIH</sequence>
<name>A0A921LMX6_9FIRM</name>
<reference evidence="1" key="2">
    <citation type="submission" date="2021-09" db="EMBL/GenBank/DDBJ databases">
        <authorList>
            <person name="Gilroy R."/>
        </authorList>
    </citation>
    <scope>NUCLEOTIDE SEQUENCE</scope>
    <source>
        <strain evidence="1">ChiBcec21-2208</strain>
    </source>
</reference>
<accession>A0A921LMX6</accession>